<gene>
    <name evidence="12" type="ORF">H3N35_06390</name>
</gene>
<dbReference type="EMBL" id="CP059693">
    <property type="protein sequence ID" value="WDE14435.1"/>
    <property type="molecule type" value="Genomic_DNA"/>
</dbReference>
<evidence type="ECO:0000256" key="1">
    <source>
        <dbReference type="ARBA" id="ARBA00004571"/>
    </source>
</evidence>
<dbReference type="Proteomes" id="UP001215231">
    <property type="component" value="Chromosome"/>
</dbReference>
<dbReference type="InterPro" id="IPR012910">
    <property type="entry name" value="Plug_dom"/>
</dbReference>
<evidence type="ECO:0000259" key="11">
    <source>
        <dbReference type="Pfam" id="PF07715"/>
    </source>
</evidence>
<dbReference type="Pfam" id="PF00593">
    <property type="entry name" value="TonB_dep_Rec_b-barrel"/>
    <property type="match status" value="1"/>
</dbReference>
<organism evidence="12 13">
    <name type="scientific">Thalassomonas haliotis</name>
    <dbReference type="NCBI Taxonomy" id="485448"/>
    <lineage>
        <taxon>Bacteria</taxon>
        <taxon>Pseudomonadati</taxon>
        <taxon>Pseudomonadota</taxon>
        <taxon>Gammaproteobacteria</taxon>
        <taxon>Alteromonadales</taxon>
        <taxon>Colwelliaceae</taxon>
        <taxon>Thalassomonas</taxon>
    </lineage>
</organism>
<dbReference type="PANTHER" id="PTHR32552">
    <property type="entry name" value="FERRICHROME IRON RECEPTOR-RELATED"/>
    <property type="match status" value="1"/>
</dbReference>
<evidence type="ECO:0000259" key="10">
    <source>
        <dbReference type="Pfam" id="PF00593"/>
    </source>
</evidence>
<reference evidence="12 13" key="1">
    <citation type="journal article" date="2022" name="Mar. Drugs">
        <title>Bioassay-Guided Fractionation Leads to the Detection of Cholic Acid Generated by the Rare Thalassomonas sp.</title>
        <authorList>
            <person name="Pheiffer F."/>
            <person name="Schneider Y.K."/>
            <person name="Hansen E.H."/>
            <person name="Andersen J.H."/>
            <person name="Isaksson J."/>
            <person name="Busche T."/>
            <person name="R C."/>
            <person name="Kalinowski J."/>
            <person name="Zyl L.V."/>
            <person name="Trindade M."/>
        </authorList>
    </citation>
    <scope>NUCLEOTIDE SEQUENCE [LARGE SCALE GENOMIC DNA]</scope>
    <source>
        <strain evidence="12 13">A5K-61T</strain>
    </source>
</reference>
<evidence type="ECO:0000313" key="13">
    <source>
        <dbReference type="Proteomes" id="UP001215231"/>
    </source>
</evidence>
<keyword evidence="5 9" id="KW-0798">TonB box</keyword>
<keyword evidence="6 8" id="KW-0472">Membrane</keyword>
<dbReference type="SUPFAM" id="SSF56935">
    <property type="entry name" value="Porins"/>
    <property type="match status" value="1"/>
</dbReference>
<comment type="subcellular location">
    <subcellularLocation>
        <location evidence="1 8">Cell outer membrane</location>
        <topology evidence="1 8">Multi-pass membrane protein</topology>
    </subcellularLocation>
</comment>
<feature type="domain" description="TonB-dependent receptor-like beta-barrel" evidence="10">
    <location>
        <begin position="314"/>
        <end position="757"/>
    </location>
</feature>
<evidence type="ECO:0000256" key="8">
    <source>
        <dbReference type="PROSITE-ProRule" id="PRU01360"/>
    </source>
</evidence>
<evidence type="ECO:0000256" key="9">
    <source>
        <dbReference type="RuleBase" id="RU003357"/>
    </source>
</evidence>
<proteinExistence type="inferred from homology"/>
<dbReference type="InterPro" id="IPR039426">
    <property type="entry name" value="TonB-dep_rcpt-like"/>
</dbReference>
<dbReference type="InterPro" id="IPR000531">
    <property type="entry name" value="Beta-barrel_TonB"/>
</dbReference>
<evidence type="ECO:0000256" key="2">
    <source>
        <dbReference type="ARBA" id="ARBA00022448"/>
    </source>
</evidence>
<keyword evidence="12" id="KW-0675">Receptor</keyword>
<dbReference type="Gene3D" id="2.40.170.20">
    <property type="entry name" value="TonB-dependent receptor, beta-barrel domain"/>
    <property type="match status" value="1"/>
</dbReference>
<dbReference type="RefSeq" id="WP_274054938.1">
    <property type="nucleotide sequence ID" value="NZ_CP059693.1"/>
</dbReference>
<evidence type="ECO:0000256" key="5">
    <source>
        <dbReference type="ARBA" id="ARBA00023077"/>
    </source>
</evidence>
<dbReference type="Pfam" id="PF07715">
    <property type="entry name" value="Plug"/>
    <property type="match status" value="1"/>
</dbReference>
<dbReference type="InterPro" id="IPR036942">
    <property type="entry name" value="Beta-barrel_TonB_sf"/>
</dbReference>
<dbReference type="InterPro" id="IPR037066">
    <property type="entry name" value="Plug_dom_sf"/>
</dbReference>
<keyword evidence="7 8" id="KW-0998">Cell outer membrane</keyword>
<dbReference type="PANTHER" id="PTHR32552:SF90">
    <property type="entry name" value="METAL-PSEUDOPALINE RECEPTOR CNTO"/>
    <property type="match status" value="1"/>
</dbReference>
<evidence type="ECO:0000256" key="4">
    <source>
        <dbReference type="ARBA" id="ARBA00022692"/>
    </source>
</evidence>
<keyword evidence="13" id="KW-1185">Reference proteome</keyword>
<evidence type="ECO:0000313" key="12">
    <source>
        <dbReference type="EMBL" id="WDE14435.1"/>
    </source>
</evidence>
<protein>
    <submittedName>
        <fullName evidence="12">TonB-dependent receptor</fullName>
    </submittedName>
</protein>
<keyword evidence="4 8" id="KW-0812">Transmembrane</keyword>
<evidence type="ECO:0000256" key="7">
    <source>
        <dbReference type="ARBA" id="ARBA00023237"/>
    </source>
</evidence>
<keyword evidence="2 8" id="KW-0813">Transport</keyword>
<name>A0ABY7VL14_9GAMM</name>
<keyword evidence="3 8" id="KW-1134">Transmembrane beta strand</keyword>
<comment type="similarity">
    <text evidence="8 9">Belongs to the TonB-dependent receptor family.</text>
</comment>
<evidence type="ECO:0000256" key="6">
    <source>
        <dbReference type="ARBA" id="ARBA00023136"/>
    </source>
</evidence>
<accession>A0ABY7VL14</accession>
<feature type="domain" description="TonB-dependent receptor plug" evidence="11">
    <location>
        <begin position="46"/>
        <end position="147"/>
    </location>
</feature>
<evidence type="ECO:0000256" key="3">
    <source>
        <dbReference type="ARBA" id="ARBA00022452"/>
    </source>
</evidence>
<dbReference type="Gene3D" id="2.170.130.10">
    <property type="entry name" value="TonB-dependent receptor, plug domain"/>
    <property type="match status" value="1"/>
</dbReference>
<sequence>MTPVASLVNPENNILANSHFERISVYGRHNQLILESGTATKSNMSLLETPAAIVVVDKLLLDEQAISTLQESIRNISGVTQAGNNYGIGDNLVIRGLGANYTFDGMYAGASLGNSYNPTRSLTNIESVEVLKGPATGLYGMGAAGGVINLIEKKPKDKESYEIKASAGQWDTHALMFDATAPITDQTAYRLVTNYESSDGYRGLSSERSEVYASLRHYLNESNEFIFSGAYIDDEIQVDSIGHPVRILNLDSIDAAPGSIVGQDLVNDSDADGDGIFGIALTPEQRQQLADSLVSTDGLQPYDLGEQGLISPLSKPNEGKEIRFKLQHKTAINDDLSLHQQLLYRDYSSDFIRQTGAYNYVYWNRNGEINADPRAPLVIDYVLYPYAARRQEYRRSESNEKTWQYFADLTHTWSWGAIDGEQLLTVNYENRDMSLKSWSIYDADGTSSENALPYILDIRNPNWGSGSFEDYDPVLKSNYDKSVSAWGISLQEVLYFDDMLTGRFGVAYSGTEQTYQHKGTARTPQKSQEADTDDAGATFNLGLNYRLNDQVATFVNYSKGRMTYSILGSVDGETDRPDSESTSFDLGIRFTALDEDLLASLVWFDTKRTNLRYANPEYNDNPEDVEYNISVPQYFYDDNDTTKGVEFDLNLALNELWSMNLNATYQDAYSIRANERSEQTKGVPKKFASLWTSYQYEFSALPAPVKLSLGVTYEDERTINSTAFGLPNSVVDSYVVWDAAASYQLEQWDIQLNLRNLTDTTYYNKALFIGGLPGDSRNVKLSVSYSFD</sequence>
<dbReference type="PROSITE" id="PS52016">
    <property type="entry name" value="TONB_DEPENDENT_REC_3"/>
    <property type="match status" value="1"/>
</dbReference>